<comment type="caution">
    <text evidence="7">The sequence shown here is derived from an EMBL/GenBank/DDBJ whole genome shotgun (WGS) entry which is preliminary data.</text>
</comment>
<dbReference type="Pfam" id="PF00147">
    <property type="entry name" value="Fibrinogen_C"/>
    <property type="match status" value="1"/>
</dbReference>
<dbReference type="PANTHER" id="PTHR16146">
    <property type="entry name" value="INTELECTIN"/>
    <property type="match status" value="1"/>
</dbReference>
<dbReference type="InterPro" id="IPR036056">
    <property type="entry name" value="Fibrinogen-like_C"/>
</dbReference>
<dbReference type="InterPro" id="IPR002181">
    <property type="entry name" value="Fibrinogen_a/b/g_C_dom"/>
</dbReference>
<proteinExistence type="predicted"/>
<gene>
    <name evidence="7" type="ORF">CVLEPA_LOCUS30133</name>
</gene>
<feature type="transmembrane region" description="Helical" evidence="5">
    <location>
        <begin position="24"/>
        <end position="47"/>
    </location>
</feature>
<dbReference type="InterPro" id="IPR014716">
    <property type="entry name" value="Fibrinogen_a/b/g_C_1"/>
</dbReference>
<dbReference type="NCBIfam" id="NF040941">
    <property type="entry name" value="GGGWT_bact"/>
    <property type="match status" value="1"/>
</dbReference>
<name>A0ABP0GYK3_CLALP</name>
<keyword evidence="3" id="KW-0106">Calcium</keyword>
<evidence type="ECO:0000256" key="4">
    <source>
        <dbReference type="ARBA" id="ARBA00023157"/>
    </source>
</evidence>
<dbReference type="Gene3D" id="3.90.215.10">
    <property type="entry name" value="Gamma Fibrinogen, chain A, domain 1"/>
    <property type="match status" value="1"/>
</dbReference>
<evidence type="ECO:0000313" key="7">
    <source>
        <dbReference type="EMBL" id="CAK8696819.1"/>
    </source>
</evidence>
<keyword evidence="5" id="KW-1133">Transmembrane helix</keyword>
<keyword evidence="2" id="KW-0430">Lectin</keyword>
<dbReference type="SUPFAM" id="SSF56496">
    <property type="entry name" value="Fibrinogen C-terminal domain-like"/>
    <property type="match status" value="1"/>
</dbReference>
<feature type="domain" description="Fibrinogen C-terminal" evidence="6">
    <location>
        <begin position="54"/>
        <end position="110"/>
    </location>
</feature>
<organism evidence="7 8">
    <name type="scientific">Clavelina lepadiformis</name>
    <name type="common">Light-bulb sea squirt</name>
    <name type="synonym">Ascidia lepadiformis</name>
    <dbReference type="NCBI Taxonomy" id="159417"/>
    <lineage>
        <taxon>Eukaryota</taxon>
        <taxon>Metazoa</taxon>
        <taxon>Chordata</taxon>
        <taxon>Tunicata</taxon>
        <taxon>Ascidiacea</taxon>
        <taxon>Aplousobranchia</taxon>
        <taxon>Clavelinidae</taxon>
        <taxon>Clavelina</taxon>
    </lineage>
</organism>
<protein>
    <recommendedName>
        <fullName evidence="6">Fibrinogen C-terminal domain-containing protein</fullName>
    </recommendedName>
</protein>
<evidence type="ECO:0000256" key="2">
    <source>
        <dbReference type="ARBA" id="ARBA00022734"/>
    </source>
</evidence>
<dbReference type="PROSITE" id="PS51406">
    <property type="entry name" value="FIBRINOGEN_C_2"/>
    <property type="match status" value="1"/>
</dbReference>
<keyword evidence="5" id="KW-0472">Membrane</keyword>
<dbReference type="PANTHER" id="PTHR16146:SF46">
    <property type="entry name" value="INTELECTIN-1A-RELATED"/>
    <property type="match status" value="1"/>
</dbReference>
<evidence type="ECO:0000256" key="1">
    <source>
        <dbReference type="ARBA" id="ARBA00022723"/>
    </source>
</evidence>
<evidence type="ECO:0000313" key="8">
    <source>
        <dbReference type="Proteomes" id="UP001642483"/>
    </source>
</evidence>
<keyword evidence="1" id="KW-0479">Metal-binding</keyword>
<dbReference type="EMBL" id="CAWYQH010000163">
    <property type="protein sequence ID" value="CAK8696819.1"/>
    <property type="molecule type" value="Genomic_DNA"/>
</dbReference>
<evidence type="ECO:0000256" key="5">
    <source>
        <dbReference type="SAM" id="Phobius"/>
    </source>
</evidence>
<keyword evidence="5" id="KW-0812">Transmembrane</keyword>
<evidence type="ECO:0000259" key="6">
    <source>
        <dbReference type="PROSITE" id="PS51406"/>
    </source>
</evidence>
<keyword evidence="4" id="KW-1015">Disulfide bond</keyword>
<reference evidence="7 8" key="1">
    <citation type="submission" date="2024-02" db="EMBL/GenBank/DDBJ databases">
        <authorList>
            <person name="Daric V."/>
            <person name="Darras S."/>
        </authorList>
    </citation>
    <scope>NUCLEOTIDE SEQUENCE [LARGE SCALE GENOMIC DNA]</scope>
</reference>
<dbReference type="Proteomes" id="UP001642483">
    <property type="component" value="Unassembled WGS sequence"/>
</dbReference>
<evidence type="ECO:0000256" key="3">
    <source>
        <dbReference type="ARBA" id="ARBA00022837"/>
    </source>
</evidence>
<sequence length="569" mass="63375">MSYLSSSTEHLAFDSSKGRNMESLFWKAVSLLALIVAFIALILGIVAHDKVISTPEQIVYNSCDDVQGPSGTYNIRPDKTQPPFSAYCDMDSDGGRWTLVASIHENDIDGKCTVGDMWSSEQGPSQTSNQKGGRNWENKNVFGRLEAVTNQDYKNPAYYSLQASDIMIWHVPNDRRVSDWSNSATFKYYTTDKILSRYDGTLYSLYSKHLPLENADPGLKPLLDQINATMNASALIDSFYEYRYDGGRRKDRILDGGNDMFDTGNRISFTTQDETSFQSMQYGQPYFFYGSGVEVVTAPWYPFLSLAWIGDLGSPTPPQNFTYKVQSNYGADGKGVAQTYENTMITEGKLTAVYTAFNVFNASDPSICEVYFYIYSKQVWNSKLPTSFIKVKFSNTTREAINIVRLTGAPQHILAGYTLLSRTSGQQVTQAHIEDILKVYMRQAQSFQFKITNPKVYSKIKYSKGNDNMLLTGIPTEEQSRVDAGFIQFRPHNSLGVPNALCPGIRLRIANNPERMCIGGANTAGVNLNLCGDYAGWGGEPGSRANKTSPSETGKSLTDINSSILIFTR</sequence>
<keyword evidence="8" id="KW-1185">Reference proteome</keyword>
<accession>A0ABP0GYK3</accession>